<dbReference type="Gene3D" id="3.90.79.10">
    <property type="entry name" value="Nucleoside Triphosphate Pyrophosphohydrolase"/>
    <property type="match status" value="1"/>
</dbReference>
<dbReference type="CDD" id="cd04670">
    <property type="entry name" value="NUDIX_ASFGF2_Nudt6"/>
    <property type="match status" value="1"/>
</dbReference>
<proteinExistence type="inferred from homology"/>
<organism evidence="4">
    <name type="scientific">Notodromas monacha</name>
    <dbReference type="NCBI Taxonomy" id="399045"/>
    <lineage>
        <taxon>Eukaryota</taxon>
        <taxon>Metazoa</taxon>
        <taxon>Ecdysozoa</taxon>
        <taxon>Arthropoda</taxon>
        <taxon>Crustacea</taxon>
        <taxon>Oligostraca</taxon>
        <taxon>Ostracoda</taxon>
        <taxon>Podocopa</taxon>
        <taxon>Podocopida</taxon>
        <taxon>Cypridocopina</taxon>
        <taxon>Cypridoidea</taxon>
        <taxon>Cyprididae</taxon>
        <taxon>Notodromas</taxon>
    </lineage>
</organism>
<dbReference type="AlphaFoldDB" id="A0A7R9GE03"/>
<dbReference type="OrthoDB" id="447842at2759"/>
<keyword evidence="5" id="KW-1185">Reference proteome</keyword>
<dbReference type="PANTHER" id="PTHR13994:SF13">
    <property type="entry name" value="FI03680P"/>
    <property type="match status" value="1"/>
</dbReference>
<dbReference type="InterPro" id="IPR003293">
    <property type="entry name" value="Nudix_hydrolase6-like"/>
</dbReference>
<dbReference type="Proteomes" id="UP000678499">
    <property type="component" value="Unassembled WGS sequence"/>
</dbReference>
<dbReference type="InterPro" id="IPR040618">
    <property type="entry name" value="Pre-Nudix"/>
</dbReference>
<gene>
    <name evidence="4" type="ORF">NMOB1V02_LOCUS4974</name>
</gene>
<dbReference type="PRINTS" id="PR01356">
    <property type="entry name" value="GFGPROTEIN"/>
</dbReference>
<dbReference type="Gene3D" id="3.40.630.30">
    <property type="match status" value="1"/>
</dbReference>
<dbReference type="EMBL" id="OA882878">
    <property type="protein sequence ID" value="CAD7277239.1"/>
    <property type="molecule type" value="Genomic_DNA"/>
</dbReference>
<comment type="similarity">
    <text evidence="1">Belongs to the Nudix hydrolase family.</text>
</comment>
<dbReference type="Pfam" id="PF18290">
    <property type="entry name" value="Nudix_hydro"/>
    <property type="match status" value="1"/>
</dbReference>
<name>A0A7R9GE03_9CRUS</name>
<sequence length="304" mass="34416">MNSSGDENAACDAENSALAGTDIATICSNQKDAFFEEKDAYGGIIVNSRRPEHERILCEELPDIVNASVAKWIEKGIKGVWFKIFLEHTAWIPVLVDNGFVFHHAKSNYAMLVRWLPLELRMGIPNFAHTYIGVGAIVTDGDGHILAVRDKVSFKKRFWKLPGGYVDPVKLVGFADESLSEAAEREVLEETGITAKFETIVAFRHYQHGPFDTADIYFICVLRPLNKIIQKCEVEIEECKWMKVRIDEFMQHPAVSETNRFFIECYLNEKKVGSIGQRTKVIQQWGTLQDLYSVTPPGKTELLT</sequence>
<evidence type="ECO:0000313" key="5">
    <source>
        <dbReference type="Proteomes" id="UP000678499"/>
    </source>
</evidence>
<feature type="domain" description="Nudix hydrolase" evidence="3">
    <location>
        <begin position="129"/>
        <end position="267"/>
    </location>
</feature>
<dbReference type="Pfam" id="PF00293">
    <property type="entry name" value="NUDIX"/>
    <property type="match status" value="1"/>
</dbReference>
<dbReference type="InterPro" id="IPR015797">
    <property type="entry name" value="NUDIX_hydrolase-like_dom_sf"/>
</dbReference>
<evidence type="ECO:0000259" key="3">
    <source>
        <dbReference type="PROSITE" id="PS51462"/>
    </source>
</evidence>
<dbReference type="PANTHER" id="PTHR13994">
    <property type="entry name" value="NUDIX HYDROLASE RELATED"/>
    <property type="match status" value="1"/>
</dbReference>
<reference evidence="4" key="1">
    <citation type="submission" date="2020-11" db="EMBL/GenBank/DDBJ databases">
        <authorList>
            <person name="Tran Van P."/>
        </authorList>
    </citation>
    <scope>NUCLEOTIDE SEQUENCE</scope>
</reference>
<dbReference type="GO" id="GO:0047631">
    <property type="term" value="F:ADP-ribose diphosphatase activity"/>
    <property type="evidence" value="ECO:0007669"/>
    <property type="project" value="TreeGrafter"/>
</dbReference>
<evidence type="ECO:0000256" key="2">
    <source>
        <dbReference type="ARBA" id="ARBA00022801"/>
    </source>
</evidence>
<keyword evidence="2" id="KW-0378">Hydrolase</keyword>
<evidence type="ECO:0000256" key="1">
    <source>
        <dbReference type="ARBA" id="ARBA00005582"/>
    </source>
</evidence>
<evidence type="ECO:0000313" key="4">
    <source>
        <dbReference type="EMBL" id="CAD7277239.1"/>
    </source>
</evidence>
<dbReference type="GO" id="GO:0035529">
    <property type="term" value="F:NADH pyrophosphatase activity"/>
    <property type="evidence" value="ECO:0007669"/>
    <property type="project" value="TreeGrafter"/>
</dbReference>
<dbReference type="InterPro" id="IPR000086">
    <property type="entry name" value="NUDIX_hydrolase_dom"/>
</dbReference>
<dbReference type="SUPFAM" id="SSF55811">
    <property type="entry name" value="Nudix"/>
    <property type="match status" value="1"/>
</dbReference>
<dbReference type="PROSITE" id="PS51462">
    <property type="entry name" value="NUDIX"/>
    <property type="match status" value="1"/>
</dbReference>
<accession>A0A7R9GE03</accession>
<dbReference type="EMBL" id="CAJPEX010000841">
    <property type="protein sequence ID" value="CAG0917391.1"/>
    <property type="molecule type" value="Genomic_DNA"/>
</dbReference>
<dbReference type="GO" id="GO:0051287">
    <property type="term" value="F:NAD binding"/>
    <property type="evidence" value="ECO:0007669"/>
    <property type="project" value="TreeGrafter"/>
</dbReference>
<protein>
    <recommendedName>
        <fullName evidence="3">Nudix hydrolase domain-containing protein</fullName>
    </recommendedName>
</protein>